<proteinExistence type="predicted"/>
<gene>
    <name evidence="3" type="ORF">NJD11_10050</name>
</gene>
<feature type="domain" description="DUF4142" evidence="2">
    <location>
        <begin position="56"/>
        <end position="190"/>
    </location>
</feature>
<accession>A0ABU4KQI7</accession>
<sequence length="200" mass="20814">MKRILFAGACGLALFTGACQQETGGAPDQQNQAVNAAQDHAAGVVGTAAGPAGATTDDGFVANAAIGGMYEVEAGRIAAERSANPAIKRIGQMMVTDHTKAGDELKPIATAAGLTVPTALDQRHQGLIDNLRGATDQDFDRVYLQQQEAAHNETAALLETYGRVGGNDALKGWAAKTLPVVRAHQEMVDQADEADADRPH</sequence>
<dbReference type="PROSITE" id="PS51257">
    <property type="entry name" value="PROKAR_LIPOPROTEIN"/>
    <property type="match status" value="1"/>
</dbReference>
<reference evidence="3 4" key="1">
    <citation type="journal article" date="2023" name="FEMS Microbes">
        <title>Whole genomes of deep-sea sponge-associated bacteria exhibit high novel natural product potential.</title>
        <authorList>
            <person name="Hesketh-Best P.J."/>
            <person name="January G.G."/>
            <person name="Koch M.J."/>
            <person name="Warburton P.J."/>
            <person name="Howell K.L."/>
            <person name="Upton M."/>
        </authorList>
    </citation>
    <scope>NUCLEOTIDE SEQUENCE [LARGE SCALE GENOMIC DNA]</scope>
    <source>
        <strain evidence="3 4">PC206-O</strain>
    </source>
</reference>
<dbReference type="InterPro" id="IPR025419">
    <property type="entry name" value="DUF4142"/>
</dbReference>
<protein>
    <submittedName>
        <fullName evidence="3">DUF4142 domain-containing protein</fullName>
    </submittedName>
</protein>
<evidence type="ECO:0000313" key="3">
    <source>
        <dbReference type="EMBL" id="MDX2335276.1"/>
    </source>
</evidence>
<keyword evidence="4" id="KW-1185">Reference proteome</keyword>
<dbReference type="EMBL" id="JAMYEC010000005">
    <property type="protein sequence ID" value="MDX2335276.1"/>
    <property type="molecule type" value="Genomic_DNA"/>
</dbReference>
<dbReference type="Gene3D" id="1.20.1260.10">
    <property type="match status" value="1"/>
</dbReference>
<keyword evidence="1" id="KW-0732">Signal</keyword>
<evidence type="ECO:0000256" key="1">
    <source>
        <dbReference type="SAM" id="SignalP"/>
    </source>
</evidence>
<feature type="signal peptide" evidence="1">
    <location>
        <begin position="1"/>
        <end position="20"/>
    </location>
</feature>
<dbReference type="PANTHER" id="PTHR38593">
    <property type="entry name" value="BLR2558 PROTEIN"/>
    <property type="match status" value="1"/>
</dbReference>
<dbReference type="Pfam" id="PF13628">
    <property type="entry name" value="DUF4142"/>
    <property type="match status" value="1"/>
</dbReference>
<dbReference type="RefSeq" id="WP_292046617.1">
    <property type="nucleotide sequence ID" value="NZ_JAMYEC010000005.1"/>
</dbReference>
<evidence type="ECO:0000259" key="2">
    <source>
        <dbReference type="Pfam" id="PF13628"/>
    </source>
</evidence>
<dbReference type="PANTHER" id="PTHR38593:SF1">
    <property type="entry name" value="BLR2558 PROTEIN"/>
    <property type="match status" value="1"/>
</dbReference>
<comment type="caution">
    <text evidence="3">The sequence shown here is derived from an EMBL/GenBank/DDBJ whole genome shotgun (WGS) entry which is preliminary data.</text>
</comment>
<evidence type="ECO:0000313" key="4">
    <source>
        <dbReference type="Proteomes" id="UP001272940"/>
    </source>
</evidence>
<dbReference type="InterPro" id="IPR012347">
    <property type="entry name" value="Ferritin-like"/>
</dbReference>
<name>A0ABU4KQI7_BREVE</name>
<feature type="chain" id="PRO_5046236444" evidence="1">
    <location>
        <begin position="21"/>
        <end position="200"/>
    </location>
</feature>
<organism evidence="3 4">
    <name type="scientific">Brevundimonas vesicularis</name>
    <name type="common">Pseudomonas vesicularis</name>
    <dbReference type="NCBI Taxonomy" id="41276"/>
    <lineage>
        <taxon>Bacteria</taxon>
        <taxon>Pseudomonadati</taxon>
        <taxon>Pseudomonadota</taxon>
        <taxon>Alphaproteobacteria</taxon>
        <taxon>Caulobacterales</taxon>
        <taxon>Caulobacteraceae</taxon>
        <taxon>Brevundimonas</taxon>
    </lineage>
</organism>
<dbReference type="Proteomes" id="UP001272940">
    <property type="component" value="Unassembled WGS sequence"/>
</dbReference>